<dbReference type="InterPro" id="IPR036918">
    <property type="entry name" value="Pyrv_Knase_C_sf"/>
</dbReference>
<keyword evidence="12 17" id="KW-0670">Pyruvate</keyword>
<proteinExistence type="inferred from homology"/>
<dbReference type="EC" id="2.7.1.40" evidence="4 13"/>
<dbReference type="InterPro" id="IPR018209">
    <property type="entry name" value="Pyrv_Knase_AS"/>
</dbReference>
<dbReference type="Proteomes" id="UP000229498">
    <property type="component" value="Unassembled WGS sequence"/>
</dbReference>
<evidence type="ECO:0000256" key="13">
    <source>
        <dbReference type="NCBIfam" id="TIGR01064"/>
    </source>
</evidence>
<dbReference type="InterPro" id="IPR015813">
    <property type="entry name" value="Pyrv/PenolPyrv_kinase-like_dom"/>
</dbReference>
<feature type="domain" description="Pyruvate kinase C-terminal" evidence="16">
    <location>
        <begin position="355"/>
        <end position="467"/>
    </location>
</feature>
<dbReference type="AlphaFoldDB" id="A0A2M9FVR6"/>
<evidence type="ECO:0000256" key="4">
    <source>
        <dbReference type="ARBA" id="ARBA00012142"/>
    </source>
</evidence>
<evidence type="ECO:0000256" key="5">
    <source>
        <dbReference type="ARBA" id="ARBA00022679"/>
    </source>
</evidence>
<keyword evidence="5 14" id="KW-0808">Transferase</keyword>
<dbReference type="PROSITE" id="PS00110">
    <property type="entry name" value="PYRUVATE_KINASE"/>
    <property type="match status" value="1"/>
</dbReference>
<comment type="pathway">
    <text evidence="2 14">Carbohydrate degradation; glycolysis; pyruvate from D-glyceraldehyde 3-phosphate: step 5/5.</text>
</comment>
<evidence type="ECO:0000256" key="14">
    <source>
        <dbReference type="RuleBase" id="RU000504"/>
    </source>
</evidence>
<accession>A0A2M9FVR6</accession>
<dbReference type="InterPro" id="IPR015793">
    <property type="entry name" value="Pyrv_Knase_brl"/>
</dbReference>
<dbReference type="InterPro" id="IPR040442">
    <property type="entry name" value="Pyrv_kinase-like_dom_sf"/>
</dbReference>
<evidence type="ECO:0000256" key="3">
    <source>
        <dbReference type="ARBA" id="ARBA00008663"/>
    </source>
</evidence>
<evidence type="ECO:0000259" key="15">
    <source>
        <dbReference type="Pfam" id="PF00224"/>
    </source>
</evidence>
<dbReference type="SUPFAM" id="SSF52935">
    <property type="entry name" value="PK C-terminal domain-like"/>
    <property type="match status" value="1"/>
</dbReference>
<dbReference type="Gene3D" id="3.20.20.60">
    <property type="entry name" value="Phosphoenolpyruvate-binding domains"/>
    <property type="match status" value="1"/>
</dbReference>
<dbReference type="NCBIfam" id="NF004886">
    <property type="entry name" value="PRK06247.1"/>
    <property type="match status" value="1"/>
</dbReference>
<dbReference type="EMBL" id="PHIG01000063">
    <property type="protein sequence ID" value="PJK27529.1"/>
    <property type="molecule type" value="Genomic_DNA"/>
</dbReference>
<keyword evidence="18" id="KW-1185">Reference proteome</keyword>
<keyword evidence="8 14" id="KW-0418">Kinase</keyword>
<evidence type="ECO:0000256" key="9">
    <source>
        <dbReference type="ARBA" id="ARBA00022840"/>
    </source>
</evidence>
<dbReference type="SUPFAM" id="SSF50800">
    <property type="entry name" value="PK beta-barrel domain-like"/>
    <property type="match status" value="1"/>
</dbReference>
<dbReference type="NCBIfam" id="NF004978">
    <property type="entry name" value="PRK06354.1"/>
    <property type="match status" value="1"/>
</dbReference>
<protein>
    <recommendedName>
        <fullName evidence="4 13">Pyruvate kinase</fullName>
        <ecNumber evidence="4 13">2.7.1.40</ecNumber>
    </recommendedName>
</protein>
<dbReference type="GO" id="GO:0004743">
    <property type="term" value="F:pyruvate kinase activity"/>
    <property type="evidence" value="ECO:0007669"/>
    <property type="project" value="UniProtKB-UniRule"/>
</dbReference>
<evidence type="ECO:0000256" key="1">
    <source>
        <dbReference type="ARBA" id="ARBA00001958"/>
    </source>
</evidence>
<dbReference type="OrthoDB" id="9812123at2"/>
<dbReference type="UniPathway" id="UPA00109">
    <property type="reaction ID" value="UER00188"/>
</dbReference>
<dbReference type="PANTHER" id="PTHR11817">
    <property type="entry name" value="PYRUVATE KINASE"/>
    <property type="match status" value="1"/>
</dbReference>
<keyword evidence="10 14" id="KW-0460">Magnesium</keyword>
<sequence length="472" mass="51333">MHRNRQTKILATLGPGTSTAARIASLFDAGVDVFRFNFSHGSHADHRRRHRVVRALEEARGHPIGILADLQGPKLRIGEFQHDGIELKRGRKLRLDLDEAKGDEKRVQLPHPEIFKVLEKGSHLLLDDGRVRLKVLDCDGKSAETEVLQGSKLSNHKGVNVPDVVLPLAALSDKDRRDLEFAISLGVDWLALSFVQRPEDVAEARKLAGGQALVMAKIEKPSAVEHFQEILDLSDGVMIARGDLGVETPVERVPVLQKSLVRQARAAGKTVVVATQMLESMISSPFPTRAEVSDVATAVYDGADAVMLSAETAVGEFPVEAVTTMNDVIQATENDVHYRTMMEADRAVPEATAADAITAAARQVAETVNAAAIVTYTTSGSTSFRAARERPAKPILCLTPRLETSRRLALAWGVRPVLTEDARDFADMVDRACRIAKREKLAESGQRLVITAGVPFGTPGATNILRIAWVEG</sequence>
<dbReference type="InterPro" id="IPR011037">
    <property type="entry name" value="Pyrv_Knase-like_insert_dom_sf"/>
</dbReference>
<dbReference type="PRINTS" id="PR01050">
    <property type="entry name" value="PYRUVTKNASE"/>
</dbReference>
<reference evidence="17 18" key="1">
    <citation type="submission" date="2017-11" db="EMBL/GenBank/DDBJ databases">
        <title>Draft genome sequence of Rhizobiales bacterium SY3-13.</title>
        <authorList>
            <person name="Sun C."/>
        </authorList>
    </citation>
    <scope>NUCLEOTIDE SEQUENCE [LARGE SCALE GENOMIC DNA]</scope>
    <source>
        <strain evidence="17 18">SY3-13</strain>
    </source>
</reference>
<name>A0A2M9FVR6_9PROT</name>
<keyword evidence="6" id="KW-0479">Metal-binding</keyword>
<keyword evidence="11 14" id="KW-0324">Glycolysis</keyword>
<keyword evidence="9" id="KW-0067">ATP-binding</keyword>
<comment type="catalytic activity">
    <reaction evidence="14">
        <text>pyruvate + ATP = phosphoenolpyruvate + ADP + H(+)</text>
        <dbReference type="Rhea" id="RHEA:18157"/>
        <dbReference type="ChEBI" id="CHEBI:15361"/>
        <dbReference type="ChEBI" id="CHEBI:15378"/>
        <dbReference type="ChEBI" id="CHEBI:30616"/>
        <dbReference type="ChEBI" id="CHEBI:58702"/>
        <dbReference type="ChEBI" id="CHEBI:456216"/>
        <dbReference type="EC" id="2.7.1.40"/>
    </reaction>
</comment>
<dbReference type="GO" id="GO:0005524">
    <property type="term" value="F:ATP binding"/>
    <property type="evidence" value="ECO:0007669"/>
    <property type="project" value="UniProtKB-KW"/>
</dbReference>
<evidence type="ECO:0000256" key="12">
    <source>
        <dbReference type="ARBA" id="ARBA00023317"/>
    </source>
</evidence>
<comment type="similarity">
    <text evidence="3 14">Belongs to the pyruvate kinase family.</text>
</comment>
<evidence type="ECO:0000259" key="16">
    <source>
        <dbReference type="Pfam" id="PF02887"/>
    </source>
</evidence>
<dbReference type="RefSeq" id="WP_109795242.1">
    <property type="nucleotide sequence ID" value="NZ_PHIG01000063.1"/>
</dbReference>
<dbReference type="GO" id="GO:0016301">
    <property type="term" value="F:kinase activity"/>
    <property type="evidence" value="ECO:0007669"/>
    <property type="project" value="UniProtKB-KW"/>
</dbReference>
<evidence type="ECO:0000313" key="17">
    <source>
        <dbReference type="EMBL" id="PJK27529.1"/>
    </source>
</evidence>
<dbReference type="GO" id="GO:0000287">
    <property type="term" value="F:magnesium ion binding"/>
    <property type="evidence" value="ECO:0007669"/>
    <property type="project" value="UniProtKB-UniRule"/>
</dbReference>
<evidence type="ECO:0000256" key="6">
    <source>
        <dbReference type="ARBA" id="ARBA00022723"/>
    </source>
</evidence>
<comment type="cofactor">
    <cofactor evidence="1">
        <name>K(+)</name>
        <dbReference type="ChEBI" id="CHEBI:29103"/>
    </cofactor>
</comment>
<dbReference type="Gene3D" id="2.40.33.10">
    <property type="entry name" value="PK beta-barrel domain-like"/>
    <property type="match status" value="1"/>
</dbReference>
<dbReference type="InterPro" id="IPR015806">
    <property type="entry name" value="Pyrv_Knase_insert_dom_sf"/>
</dbReference>
<feature type="domain" description="Pyruvate kinase barrel" evidence="15">
    <location>
        <begin position="5"/>
        <end position="322"/>
    </location>
</feature>
<dbReference type="FunFam" id="2.40.33.10:FF:000001">
    <property type="entry name" value="Pyruvate kinase"/>
    <property type="match status" value="1"/>
</dbReference>
<dbReference type="GO" id="GO:0030955">
    <property type="term" value="F:potassium ion binding"/>
    <property type="evidence" value="ECO:0007669"/>
    <property type="project" value="UniProtKB-UniRule"/>
</dbReference>
<dbReference type="InterPro" id="IPR015795">
    <property type="entry name" value="Pyrv_Knase_C"/>
</dbReference>
<gene>
    <name evidence="17" type="primary">pyk</name>
    <name evidence="17" type="ORF">CVT23_21685</name>
</gene>
<dbReference type="Gene3D" id="3.40.1380.20">
    <property type="entry name" value="Pyruvate kinase, C-terminal domain"/>
    <property type="match status" value="1"/>
</dbReference>
<dbReference type="NCBIfam" id="TIGR01064">
    <property type="entry name" value="pyruv_kin"/>
    <property type="match status" value="1"/>
</dbReference>
<dbReference type="Pfam" id="PF02887">
    <property type="entry name" value="PK_C"/>
    <property type="match status" value="1"/>
</dbReference>
<keyword evidence="7" id="KW-0547">Nucleotide-binding</keyword>
<evidence type="ECO:0000256" key="7">
    <source>
        <dbReference type="ARBA" id="ARBA00022741"/>
    </source>
</evidence>
<evidence type="ECO:0000256" key="2">
    <source>
        <dbReference type="ARBA" id="ARBA00004997"/>
    </source>
</evidence>
<comment type="caution">
    <text evidence="17">The sequence shown here is derived from an EMBL/GenBank/DDBJ whole genome shotgun (WGS) entry which is preliminary data.</text>
</comment>
<dbReference type="Pfam" id="PF00224">
    <property type="entry name" value="PK"/>
    <property type="match status" value="1"/>
</dbReference>
<dbReference type="NCBIfam" id="NF004491">
    <property type="entry name" value="PRK05826.1"/>
    <property type="match status" value="1"/>
</dbReference>
<dbReference type="InterPro" id="IPR001697">
    <property type="entry name" value="Pyr_Knase"/>
</dbReference>
<organism evidence="17 18">
    <name type="scientific">Minwuia thermotolerans</name>
    <dbReference type="NCBI Taxonomy" id="2056226"/>
    <lineage>
        <taxon>Bacteria</taxon>
        <taxon>Pseudomonadati</taxon>
        <taxon>Pseudomonadota</taxon>
        <taxon>Alphaproteobacteria</taxon>
        <taxon>Minwuiales</taxon>
        <taxon>Minwuiaceae</taxon>
        <taxon>Minwuia</taxon>
    </lineage>
</organism>
<evidence type="ECO:0000256" key="11">
    <source>
        <dbReference type="ARBA" id="ARBA00023152"/>
    </source>
</evidence>
<evidence type="ECO:0000256" key="10">
    <source>
        <dbReference type="ARBA" id="ARBA00022842"/>
    </source>
</evidence>
<evidence type="ECO:0000313" key="18">
    <source>
        <dbReference type="Proteomes" id="UP000229498"/>
    </source>
</evidence>
<dbReference type="SUPFAM" id="SSF51621">
    <property type="entry name" value="Phosphoenolpyruvate/pyruvate domain"/>
    <property type="match status" value="1"/>
</dbReference>
<evidence type="ECO:0000256" key="8">
    <source>
        <dbReference type="ARBA" id="ARBA00022777"/>
    </source>
</evidence>